<dbReference type="Proteomes" id="UP001056778">
    <property type="component" value="Chromosome 9"/>
</dbReference>
<evidence type="ECO:0000313" key="2">
    <source>
        <dbReference type="Proteomes" id="UP001056778"/>
    </source>
</evidence>
<evidence type="ECO:0000313" key="1">
    <source>
        <dbReference type="EMBL" id="KAI4454402.1"/>
    </source>
</evidence>
<comment type="caution">
    <text evidence="1">The sequence shown here is derived from an EMBL/GenBank/DDBJ whole genome shotgun (WGS) entry which is preliminary data.</text>
</comment>
<gene>
    <name evidence="1" type="ORF">MML48_9g00004701</name>
</gene>
<sequence>MLSSYFNNFRYTEDFKKSGKVYIKDTTTTKIQQKDLTQKQSQQYEFITIPNSTSTANNTDDNEGIYVQSQNDKISRNDGKSFAYNLSTINFAALKGIVQNIPKNDQVNNISVNSNGEIINLTPLIDFESLLAQNQLQKTPVRQACKLNRKIKSEKNETEIDMKSSHVQERYDKLPHIKSTQPHKFAYAIKIEESSKNGGGGSAVVVNQLSNVNVPLNNHNNFNTNYNSVQNINVTSNSAVSQTNNVTTNWNFATPANNSLNLINNGSLIGTNNQTMFNQTSNWNLVTTTANITSSNITQTNTSTVTPNIIEQNEKLIQSIQQLPQDNKQNILNGNRNSDVPVVDVQTIKNDPIKIFACDICPKVFKRREHLHQHVKLHTGFRPFGCENCKKTFMRKEHLMRHLTSHTGLKNFTCNICDKAFSRNDNLLKHKKTHEKQTFTCEICQKQFILKHYYIAHKMGHESSEKCQFWNILKT</sequence>
<keyword evidence="2" id="KW-1185">Reference proteome</keyword>
<dbReference type="EMBL" id="CM043023">
    <property type="protein sequence ID" value="KAI4454402.1"/>
    <property type="molecule type" value="Genomic_DNA"/>
</dbReference>
<name>A0ACB9SHB2_HOLOL</name>
<reference evidence="1" key="1">
    <citation type="submission" date="2022-04" db="EMBL/GenBank/DDBJ databases">
        <title>Chromosome-scale genome assembly of Holotrichia oblita Faldermann.</title>
        <authorList>
            <person name="Rongchong L."/>
        </authorList>
    </citation>
    <scope>NUCLEOTIDE SEQUENCE</scope>
    <source>
        <strain evidence="1">81SQS9</strain>
    </source>
</reference>
<accession>A0ACB9SHB2</accession>
<protein>
    <submittedName>
        <fullName evidence="1">Krab domain c2h2 zinc finger</fullName>
    </submittedName>
</protein>
<proteinExistence type="predicted"/>
<organism evidence="1 2">
    <name type="scientific">Holotrichia oblita</name>
    <name type="common">Chafer beetle</name>
    <dbReference type="NCBI Taxonomy" id="644536"/>
    <lineage>
        <taxon>Eukaryota</taxon>
        <taxon>Metazoa</taxon>
        <taxon>Ecdysozoa</taxon>
        <taxon>Arthropoda</taxon>
        <taxon>Hexapoda</taxon>
        <taxon>Insecta</taxon>
        <taxon>Pterygota</taxon>
        <taxon>Neoptera</taxon>
        <taxon>Endopterygota</taxon>
        <taxon>Coleoptera</taxon>
        <taxon>Polyphaga</taxon>
        <taxon>Scarabaeiformia</taxon>
        <taxon>Scarabaeidae</taxon>
        <taxon>Melolonthinae</taxon>
        <taxon>Holotrichia</taxon>
    </lineage>
</organism>